<dbReference type="Proteomes" id="UP000479293">
    <property type="component" value="Unassembled WGS sequence"/>
</dbReference>
<evidence type="ECO:0000313" key="1">
    <source>
        <dbReference type="EMBL" id="MPR34189.1"/>
    </source>
</evidence>
<proteinExistence type="predicted"/>
<gene>
    <name evidence="1" type="ORF">GBK04_12675</name>
</gene>
<keyword evidence="2" id="KW-1185">Reference proteome</keyword>
<dbReference type="AlphaFoldDB" id="A0A7C9FQ16"/>
<sequence>MGKLIYLWFALKVALCSCQSDKRQNGFDKARSAYKVSKIGRLPSIANESSGLARDEHHHSLWVHNDSGGKPELYEMDYSGKLLSTRQVPDAINVDWEDLAQSPDGTLFVGDIGNNANKRRDLRIYSFSPATNTTASITFRYADQHSFPPSADSLSFDCEAFFFYNNKLYLFSKNRSKTDQFVKLYELPAQPGDYLASVQDSIFINSQVTAADVNPSGTSFALLTYGKILLFGIENGQIDFAHPQECIKIGKKQEEALVFVNDTDLVMTNEQGTLYSIRRR</sequence>
<dbReference type="EMBL" id="WHLY01000002">
    <property type="protein sequence ID" value="MPR34189.1"/>
    <property type="molecule type" value="Genomic_DNA"/>
</dbReference>
<accession>A0A7C9FQ16</accession>
<comment type="caution">
    <text evidence="1">The sequence shown here is derived from an EMBL/GenBank/DDBJ whole genome shotgun (WGS) entry which is preliminary data.</text>
</comment>
<dbReference type="RefSeq" id="WP_152760184.1">
    <property type="nucleotide sequence ID" value="NZ_WHLY01000002.1"/>
</dbReference>
<protein>
    <recommendedName>
        <fullName evidence="3">T9SS C-terminal target domain-containing protein</fullName>
    </recommendedName>
</protein>
<organism evidence="1 2">
    <name type="scientific">Salmonirosea aquatica</name>
    <dbReference type="NCBI Taxonomy" id="2654236"/>
    <lineage>
        <taxon>Bacteria</taxon>
        <taxon>Pseudomonadati</taxon>
        <taxon>Bacteroidota</taxon>
        <taxon>Cytophagia</taxon>
        <taxon>Cytophagales</taxon>
        <taxon>Spirosomataceae</taxon>
        <taxon>Salmonirosea</taxon>
    </lineage>
</organism>
<name>A0A7C9FQ16_9BACT</name>
<evidence type="ECO:0000313" key="2">
    <source>
        <dbReference type="Proteomes" id="UP000479293"/>
    </source>
</evidence>
<evidence type="ECO:0008006" key="3">
    <source>
        <dbReference type="Google" id="ProtNLM"/>
    </source>
</evidence>
<dbReference type="SUPFAM" id="SSF63829">
    <property type="entry name" value="Calcium-dependent phosphotriesterase"/>
    <property type="match status" value="1"/>
</dbReference>
<reference evidence="1 2" key="1">
    <citation type="submission" date="2019-10" db="EMBL/GenBank/DDBJ databases">
        <title>Draft Genome Sequence of Cytophagaceae sp. SJW1-29.</title>
        <authorList>
            <person name="Choi A."/>
        </authorList>
    </citation>
    <scope>NUCLEOTIDE SEQUENCE [LARGE SCALE GENOMIC DNA]</scope>
    <source>
        <strain evidence="1 2">SJW1-29</strain>
    </source>
</reference>